<evidence type="ECO:0008006" key="5">
    <source>
        <dbReference type="Google" id="ProtNLM"/>
    </source>
</evidence>
<dbReference type="OrthoDB" id="5981550at2759"/>
<evidence type="ECO:0000256" key="1">
    <source>
        <dbReference type="PROSITE-ProRule" id="PRU00235"/>
    </source>
</evidence>
<dbReference type="InterPro" id="IPR000408">
    <property type="entry name" value="Reg_chr_condens"/>
</dbReference>
<dbReference type="Gene3D" id="2.130.10.30">
    <property type="entry name" value="Regulator of chromosome condensation 1/beta-lactamase-inhibitor protein II"/>
    <property type="match status" value="2"/>
</dbReference>
<organism evidence="3 4">
    <name type="scientific">Trichomonas vaginalis (strain ATCC PRA-98 / G3)</name>
    <dbReference type="NCBI Taxonomy" id="412133"/>
    <lineage>
        <taxon>Eukaryota</taxon>
        <taxon>Metamonada</taxon>
        <taxon>Parabasalia</taxon>
        <taxon>Trichomonadida</taxon>
        <taxon>Trichomonadidae</taxon>
        <taxon>Trichomonas</taxon>
    </lineage>
</organism>
<evidence type="ECO:0000313" key="4">
    <source>
        <dbReference type="Proteomes" id="UP000001542"/>
    </source>
</evidence>
<feature type="repeat" description="RCC1" evidence="1">
    <location>
        <begin position="52"/>
        <end position="103"/>
    </location>
</feature>
<dbReference type="SUPFAM" id="SSF50985">
    <property type="entry name" value="RCC1/BLIP-II"/>
    <property type="match status" value="1"/>
</dbReference>
<feature type="region of interest" description="Disordered" evidence="2">
    <location>
        <begin position="1"/>
        <end position="22"/>
    </location>
</feature>
<dbReference type="VEuPathDB" id="TrichDB:TVAGG3_0227390"/>
<gene>
    <name evidence="3" type="ORF">TVAG_407260</name>
</gene>
<dbReference type="VEuPathDB" id="TrichDB:TVAG_407260"/>
<dbReference type="SMR" id="A2F423"/>
<dbReference type="KEGG" id="tva:4758196"/>
<feature type="repeat" description="RCC1" evidence="1">
    <location>
        <begin position="229"/>
        <end position="281"/>
    </location>
</feature>
<accession>A2F423</accession>
<name>A2F423_TRIV3</name>
<keyword evidence="4" id="KW-1185">Reference proteome</keyword>
<sequence length="808" mass="89450">MSSIWTAGSSDGYRIGRDRDDNDPHPIFVPPGAFIKTLSASWKSGCYVTSQNEFYSWGSGQSWRLGTGNRSDSPYPQLVSTFPEFNFQQIVSGDKFSAALSEDGSVLVWGAGYAHSPTKLKLEDTVKHIAAGQTQLMCALSDGRVAIANRHKQVQYIRVPDNNIVKVAIGTSHYLALSEDGVAYSWGGESPATGQPKETLTPTQVPNLPTSIQSVFAYHNNSWFVDIDGSVYCCGANTDGSLGIGNTSSVRNVLRHPYNFGGSPVIQISCGDDFTLVLNLKGQVFAAGNPADGRTMVTNPNNSSEFQECTKMVGHNVTQISCGCYSSALLVDGALPLDFGDVLIRNFREFRMQSSEINVTDYEGKRFTLTSGEEELTNFGLQIGDILFDRTVQGDEDKHCMVIGTFEGFPVVIREEDCKIYPLKGITFDDVLERFDLLERENSELAFADSTKGYRISVDQSDSAMTPFNGLKVGDIINDGSVISGARGFHLFAEKDKIFHEITFSEIISVSRENNLIEKYSLFDGRECFVKTASEKGTIIFDSNIGAVEFVGQLAETDCFSSPGDFGLLRTKLSGYVARTNKEGMTRQLFLETMEHVIVNISLNETMKLGFACFDVVETKENSLATVLGTKNDKVAIRLEKIKNNFGCIKLVDKSEVTLIGRINCPGERIIDDVRYSVNTQDFKECKVLPSDVLELENGDEVIVVGAIKGKAFVMKNDEKPFALEKYKRLVRRNLPVLGVSLIQNYRVLVSYYSLGFSRYYPGSIVTKRGKKYKFLGVRDSKDRETLFLDMETQEILHIDSVSLDLAF</sequence>
<dbReference type="InterPro" id="IPR051553">
    <property type="entry name" value="Ran_GTPase-activating"/>
</dbReference>
<evidence type="ECO:0000256" key="2">
    <source>
        <dbReference type="SAM" id="MobiDB-lite"/>
    </source>
</evidence>
<dbReference type="InParanoid" id="A2F423"/>
<dbReference type="PROSITE" id="PS50012">
    <property type="entry name" value="RCC1_3"/>
    <property type="match status" value="2"/>
</dbReference>
<proteinExistence type="predicted"/>
<dbReference type="AlphaFoldDB" id="A2F423"/>
<dbReference type="eggNOG" id="KOG0941">
    <property type="taxonomic scope" value="Eukaryota"/>
</dbReference>
<dbReference type="InterPro" id="IPR009091">
    <property type="entry name" value="RCC1/BLIP-II"/>
</dbReference>
<dbReference type="PANTHER" id="PTHR45982">
    <property type="entry name" value="REGULATOR OF CHROMOSOME CONDENSATION"/>
    <property type="match status" value="1"/>
</dbReference>
<reference evidence="3" key="1">
    <citation type="submission" date="2006-10" db="EMBL/GenBank/DDBJ databases">
        <authorList>
            <person name="Amadeo P."/>
            <person name="Zhao Q."/>
            <person name="Wortman J."/>
            <person name="Fraser-Liggett C."/>
            <person name="Carlton J."/>
        </authorList>
    </citation>
    <scope>NUCLEOTIDE SEQUENCE</scope>
    <source>
        <strain evidence="3">G3</strain>
    </source>
</reference>
<evidence type="ECO:0000313" key="3">
    <source>
        <dbReference type="EMBL" id="EAY00377.1"/>
    </source>
</evidence>
<dbReference type="Proteomes" id="UP000001542">
    <property type="component" value="Unassembled WGS sequence"/>
</dbReference>
<protein>
    <recommendedName>
        <fullName evidence="5">Regulator of chromosome condensation family protein</fullName>
    </recommendedName>
</protein>
<dbReference type="Pfam" id="PF13540">
    <property type="entry name" value="RCC1_2"/>
    <property type="match status" value="1"/>
</dbReference>
<dbReference type="EMBL" id="DS113604">
    <property type="protein sequence ID" value="EAY00377.1"/>
    <property type="molecule type" value="Genomic_DNA"/>
</dbReference>
<dbReference type="RefSeq" id="XP_001313306.1">
    <property type="nucleotide sequence ID" value="XM_001313305.1"/>
</dbReference>
<reference evidence="3" key="2">
    <citation type="journal article" date="2007" name="Science">
        <title>Draft genome sequence of the sexually transmitted pathogen Trichomonas vaginalis.</title>
        <authorList>
            <person name="Carlton J.M."/>
            <person name="Hirt R.P."/>
            <person name="Silva J.C."/>
            <person name="Delcher A.L."/>
            <person name="Schatz M."/>
            <person name="Zhao Q."/>
            <person name="Wortman J.R."/>
            <person name="Bidwell S.L."/>
            <person name="Alsmark U.C.M."/>
            <person name="Besteiro S."/>
            <person name="Sicheritz-Ponten T."/>
            <person name="Noel C.J."/>
            <person name="Dacks J.B."/>
            <person name="Foster P.G."/>
            <person name="Simillion C."/>
            <person name="Van de Peer Y."/>
            <person name="Miranda-Saavedra D."/>
            <person name="Barton G.J."/>
            <person name="Westrop G.D."/>
            <person name="Mueller S."/>
            <person name="Dessi D."/>
            <person name="Fiori P.L."/>
            <person name="Ren Q."/>
            <person name="Paulsen I."/>
            <person name="Zhang H."/>
            <person name="Bastida-Corcuera F.D."/>
            <person name="Simoes-Barbosa A."/>
            <person name="Brown M.T."/>
            <person name="Hayes R.D."/>
            <person name="Mukherjee M."/>
            <person name="Okumura C.Y."/>
            <person name="Schneider R."/>
            <person name="Smith A.J."/>
            <person name="Vanacova S."/>
            <person name="Villalvazo M."/>
            <person name="Haas B.J."/>
            <person name="Pertea M."/>
            <person name="Feldblyum T.V."/>
            <person name="Utterback T.R."/>
            <person name="Shu C.L."/>
            <person name="Osoegawa K."/>
            <person name="de Jong P.J."/>
            <person name="Hrdy I."/>
            <person name="Horvathova L."/>
            <person name="Zubacova Z."/>
            <person name="Dolezal P."/>
            <person name="Malik S.B."/>
            <person name="Logsdon J.M. Jr."/>
            <person name="Henze K."/>
            <person name="Gupta A."/>
            <person name="Wang C.C."/>
            <person name="Dunne R.L."/>
            <person name="Upcroft J.A."/>
            <person name="Upcroft P."/>
            <person name="White O."/>
            <person name="Salzberg S.L."/>
            <person name="Tang P."/>
            <person name="Chiu C.-H."/>
            <person name="Lee Y.-S."/>
            <person name="Embley T.M."/>
            <person name="Coombs G.H."/>
            <person name="Mottram J.C."/>
            <person name="Tachezy J."/>
            <person name="Fraser-Liggett C.M."/>
            <person name="Johnson P.J."/>
        </authorList>
    </citation>
    <scope>NUCLEOTIDE SEQUENCE [LARGE SCALE GENOMIC DNA]</scope>
    <source>
        <strain evidence="3">G3</strain>
    </source>
</reference>
<dbReference type="STRING" id="5722.A2F423"/>
<dbReference type="GO" id="GO:0005737">
    <property type="term" value="C:cytoplasm"/>
    <property type="evidence" value="ECO:0000318"/>
    <property type="project" value="GO_Central"/>
</dbReference>
<dbReference type="Pfam" id="PF00415">
    <property type="entry name" value="RCC1"/>
    <property type="match status" value="2"/>
</dbReference>
<dbReference type="PANTHER" id="PTHR45982:SF1">
    <property type="entry name" value="REGULATOR OF CHROMOSOME CONDENSATION"/>
    <property type="match status" value="1"/>
</dbReference>